<keyword evidence="6 11" id="KW-0274">FAD</keyword>
<dbReference type="InterPro" id="IPR019480">
    <property type="entry name" value="Dihydroorotate_DH_Fe-S-bd"/>
</dbReference>
<dbReference type="SUPFAM" id="SSF52343">
    <property type="entry name" value="Ferredoxin reductase-like, C-terminal NADP-linked domain"/>
    <property type="match status" value="1"/>
</dbReference>
<proteinExistence type="inferred from homology"/>
<feature type="binding site" evidence="12">
    <location>
        <position position="288"/>
    </location>
    <ligand>
        <name>[2Fe-2S] cluster</name>
        <dbReference type="ChEBI" id="CHEBI:190135"/>
    </ligand>
</feature>
<evidence type="ECO:0000256" key="1">
    <source>
        <dbReference type="ARBA" id="ARBA00006422"/>
    </source>
</evidence>
<dbReference type="PANTHER" id="PTHR43513">
    <property type="entry name" value="DIHYDROOROTATE DEHYDROGENASE B (NAD(+)), ELECTRON TRANSFER SUBUNIT"/>
    <property type="match status" value="1"/>
</dbReference>
<evidence type="ECO:0000313" key="16">
    <source>
        <dbReference type="Proteomes" id="UP000542125"/>
    </source>
</evidence>
<dbReference type="Proteomes" id="UP000542125">
    <property type="component" value="Unassembled WGS sequence"/>
</dbReference>
<comment type="cofactor">
    <cofactor evidence="11">
        <name>FAD</name>
        <dbReference type="ChEBI" id="CHEBI:57692"/>
    </cofactor>
    <text evidence="11">Binds 1 FAD per subunit.</text>
</comment>
<evidence type="ECO:0000256" key="12">
    <source>
        <dbReference type="PIRSR" id="PIRSR006816-2"/>
    </source>
</evidence>
<keyword evidence="3 11" id="KW-0285">Flavoprotein</keyword>
<dbReference type="Pfam" id="PF10418">
    <property type="entry name" value="DHODB_Fe-S_bind"/>
    <property type="match status" value="1"/>
</dbReference>
<dbReference type="Gene3D" id="2.10.240.10">
    <property type="entry name" value="Dihydroorotate dehydrogenase, electron transfer subunit"/>
    <property type="match status" value="1"/>
</dbReference>
<keyword evidence="5 12" id="KW-0479">Metal-binding</keyword>
<evidence type="ECO:0000256" key="13">
    <source>
        <dbReference type="SAM" id="MobiDB-lite"/>
    </source>
</evidence>
<keyword evidence="7" id="KW-0249">Electron transport</keyword>
<gene>
    <name evidence="15" type="ORF">FHW18_000098</name>
</gene>
<dbReference type="GO" id="GO:0051537">
    <property type="term" value="F:2 iron, 2 sulfur cluster binding"/>
    <property type="evidence" value="ECO:0007669"/>
    <property type="project" value="UniProtKB-KW"/>
</dbReference>
<feature type="binding site" evidence="12">
    <location>
        <position position="264"/>
    </location>
    <ligand>
        <name>[2Fe-2S] cluster</name>
        <dbReference type="ChEBI" id="CHEBI:190135"/>
    </ligand>
</feature>
<feature type="domain" description="FAD-binding FR-type" evidence="14">
    <location>
        <begin position="40"/>
        <end position="142"/>
    </location>
</feature>
<evidence type="ECO:0000256" key="5">
    <source>
        <dbReference type="ARBA" id="ARBA00022723"/>
    </source>
</evidence>
<dbReference type="GO" id="GO:0046872">
    <property type="term" value="F:metal ion binding"/>
    <property type="evidence" value="ECO:0007669"/>
    <property type="project" value="UniProtKB-KW"/>
</dbReference>
<dbReference type="InterPro" id="IPR012165">
    <property type="entry name" value="Cyt_c3_hydrogenase_gsu"/>
</dbReference>
<evidence type="ECO:0000256" key="9">
    <source>
        <dbReference type="ARBA" id="ARBA00023014"/>
    </source>
</evidence>
<name>A0A7Y9IQ04_9BURK</name>
<evidence type="ECO:0000256" key="4">
    <source>
        <dbReference type="ARBA" id="ARBA00022714"/>
    </source>
</evidence>
<dbReference type="EMBL" id="JACBYR010000001">
    <property type="protein sequence ID" value="NYE80827.1"/>
    <property type="molecule type" value="Genomic_DNA"/>
</dbReference>
<evidence type="ECO:0000259" key="14">
    <source>
        <dbReference type="PROSITE" id="PS51384"/>
    </source>
</evidence>
<dbReference type="InterPro" id="IPR037117">
    <property type="entry name" value="Dihydroorotate_DH_ele_sf"/>
</dbReference>
<keyword evidence="2" id="KW-0813">Transport</keyword>
<comment type="caution">
    <text evidence="15">The sequence shown here is derived from an EMBL/GenBank/DDBJ whole genome shotgun (WGS) entry which is preliminary data.</text>
</comment>
<keyword evidence="9 12" id="KW-0411">Iron-sulfur</keyword>
<evidence type="ECO:0000256" key="6">
    <source>
        <dbReference type="ARBA" id="ARBA00022827"/>
    </source>
</evidence>
<dbReference type="InterPro" id="IPR039261">
    <property type="entry name" value="FNR_nucleotide-bd"/>
</dbReference>
<comment type="cofactor">
    <cofactor evidence="12">
        <name>[2Fe-2S] cluster</name>
        <dbReference type="ChEBI" id="CHEBI:190135"/>
    </cofactor>
    <text evidence="12">Binds 1 [2Fe-2S] cluster per subunit.</text>
</comment>
<reference evidence="15 16" key="1">
    <citation type="submission" date="2020-07" db="EMBL/GenBank/DDBJ databases">
        <title>Genomic Encyclopedia of Type Strains, Phase IV (KMG-V): Genome sequencing to study the core and pangenomes of soil and plant-associated prokaryotes.</title>
        <authorList>
            <person name="Whitman W."/>
        </authorList>
    </citation>
    <scope>NUCLEOTIDE SEQUENCE [LARGE SCALE GENOMIC DNA]</scope>
    <source>
        <strain evidence="15 16">SAS40</strain>
    </source>
</reference>
<dbReference type="GO" id="GO:0050660">
    <property type="term" value="F:flavin adenine dinucleotide binding"/>
    <property type="evidence" value="ECO:0007669"/>
    <property type="project" value="InterPro"/>
</dbReference>
<dbReference type="SUPFAM" id="SSF63380">
    <property type="entry name" value="Riboflavin synthase domain-like"/>
    <property type="match status" value="1"/>
</dbReference>
<dbReference type="Gene3D" id="3.40.50.80">
    <property type="entry name" value="Nucleotide-binding domain of ferredoxin-NADP reductase (FNR) module"/>
    <property type="match status" value="1"/>
</dbReference>
<comment type="similarity">
    <text evidence="1">Belongs to the PyrK family.</text>
</comment>
<dbReference type="InterPro" id="IPR050353">
    <property type="entry name" value="PyrK_electron_transfer"/>
</dbReference>
<dbReference type="GO" id="GO:0016491">
    <property type="term" value="F:oxidoreductase activity"/>
    <property type="evidence" value="ECO:0007669"/>
    <property type="project" value="InterPro"/>
</dbReference>
<comment type="cofactor">
    <cofactor evidence="10">
        <name>[2Fe-2S] cluster</name>
        <dbReference type="ChEBI" id="CHEBI:190135"/>
    </cofactor>
</comment>
<evidence type="ECO:0000256" key="7">
    <source>
        <dbReference type="ARBA" id="ARBA00022982"/>
    </source>
</evidence>
<dbReference type="Gene3D" id="2.40.30.10">
    <property type="entry name" value="Translation factors"/>
    <property type="match status" value="1"/>
</dbReference>
<keyword evidence="8 12" id="KW-0408">Iron</keyword>
<feature type="binding site" evidence="12">
    <location>
        <position position="269"/>
    </location>
    <ligand>
        <name>[2Fe-2S] cluster</name>
        <dbReference type="ChEBI" id="CHEBI:190135"/>
    </ligand>
</feature>
<accession>A0A7Y9IQ04</accession>
<evidence type="ECO:0000256" key="3">
    <source>
        <dbReference type="ARBA" id="ARBA00022630"/>
    </source>
</evidence>
<dbReference type="InterPro" id="IPR017927">
    <property type="entry name" value="FAD-bd_FR_type"/>
</dbReference>
<dbReference type="PIRSF" id="PIRSF006816">
    <property type="entry name" value="Cyc3_hyd_g"/>
    <property type="match status" value="1"/>
</dbReference>
<dbReference type="RefSeq" id="WP_218863074.1">
    <property type="nucleotide sequence ID" value="NZ_JACBYR010000001.1"/>
</dbReference>
<protein>
    <submittedName>
        <fullName evidence="15">Dihydroorotate dehydrogenase electron transfer subunit</fullName>
    </submittedName>
</protein>
<keyword evidence="16" id="KW-1185">Reference proteome</keyword>
<organism evidence="15 16">
    <name type="scientific">Pigmentiphaga litoralis</name>
    <dbReference type="NCBI Taxonomy" id="516702"/>
    <lineage>
        <taxon>Bacteria</taxon>
        <taxon>Pseudomonadati</taxon>
        <taxon>Pseudomonadota</taxon>
        <taxon>Betaproteobacteria</taxon>
        <taxon>Burkholderiales</taxon>
        <taxon>Alcaligenaceae</taxon>
        <taxon>Pigmentiphaga</taxon>
    </lineage>
</organism>
<dbReference type="PROSITE" id="PS51384">
    <property type="entry name" value="FAD_FR"/>
    <property type="match status" value="1"/>
</dbReference>
<feature type="binding site" evidence="11">
    <location>
        <begin position="93"/>
        <end position="96"/>
    </location>
    <ligand>
        <name>FAD</name>
        <dbReference type="ChEBI" id="CHEBI:57692"/>
    </ligand>
</feature>
<feature type="binding site" evidence="12">
    <location>
        <position position="272"/>
    </location>
    <ligand>
        <name>[2Fe-2S] cluster</name>
        <dbReference type="ChEBI" id="CHEBI:190135"/>
    </ligand>
</feature>
<evidence type="ECO:0000256" key="11">
    <source>
        <dbReference type="PIRSR" id="PIRSR006816-1"/>
    </source>
</evidence>
<evidence type="ECO:0000256" key="10">
    <source>
        <dbReference type="ARBA" id="ARBA00034078"/>
    </source>
</evidence>
<dbReference type="CDD" id="cd06218">
    <property type="entry name" value="DHOD_e_trans"/>
    <property type="match status" value="1"/>
</dbReference>
<dbReference type="GO" id="GO:0006221">
    <property type="term" value="P:pyrimidine nucleotide biosynthetic process"/>
    <property type="evidence" value="ECO:0007669"/>
    <property type="project" value="InterPro"/>
</dbReference>
<dbReference type="PANTHER" id="PTHR43513:SF3">
    <property type="entry name" value="DIHYDROOROTATE DEHYDROGENASE B (NAD(+)), ELECTRON TRANSFER SUBUNIT-RELATED"/>
    <property type="match status" value="1"/>
</dbReference>
<keyword evidence="4 12" id="KW-0001">2Fe-2S</keyword>
<dbReference type="AlphaFoldDB" id="A0A7Y9IQ04"/>
<evidence type="ECO:0000256" key="2">
    <source>
        <dbReference type="ARBA" id="ARBA00022448"/>
    </source>
</evidence>
<feature type="region of interest" description="Disordered" evidence="13">
    <location>
        <begin position="1"/>
        <end position="38"/>
    </location>
</feature>
<evidence type="ECO:0000313" key="15">
    <source>
        <dbReference type="EMBL" id="NYE80827.1"/>
    </source>
</evidence>
<evidence type="ECO:0000256" key="8">
    <source>
        <dbReference type="ARBA" id="ARBA00023004"/>
    </source>
</evidence>
<dbReference type="InterPro" id="IPR017938">
    <property type="entry name" value="Riboflavin_synthase-like_b-brl"/>
</dbReference>
<sequence length="300" mass="31258">MQTSSMQGDIPVGHTAPGHPVPDASSCPGSASGCGGGVSAPDTAGRVISNDWINRDYKHLVLQADGRAAQAVAGQFFHLLCPVTADDSPFFRRPMSTYRADPATGHVEFLYKVTGAGTRGLATLQPNDTLPMLGPLGVGFSLPPGARNIVVLGRGVGLATLAPLSDLAAAAGVGVTAILSARDAENLMSQTRFSGTGATVIEVTDEALTSSVDKVEALLRELHKAGKADAFYTCGSQRLTALMQRLGNELGVPGEVAMEQQMACGIGMCYCCVRAFREGDHLVSKRVCWDGPVFPLAEVT</sequence>
<feature type="binding site" evidence="11">
    <location>
        <begin position="117"/>
        <end position="118"/>
    </location>
    <ligand>
        <name>FAD</name>
        <dbReference type="ChEBI" id="CHEBI:57692"/>
    </ligand>
</feature>